<gene>
    <name evidence="1" type="ORF">STRIC_0310</name>
</gene>
<evidence type="ECO:0000313" key="1">
    <source>
        <dbReference type="EMBL" id="EHI70366.1"/>
    </source>
</evidence>
<dbReference type="AlphaFoldDB" id="G5K134"/>
<reference evidence="1 2" key="1">
    <citation type="journal article" date="2014" name="Int. J. Syst. Evol. Microbiol.">
        <title>Phylogenomics and the dynamic genome evolution of the genus Streptococcus.</title>
        <authorList>
            <consortium name="The Broad Institute Genome Sequencing Platform"/>
            <person name="Richards V.P."/>
            <person name="Palmer S.R."/>
            <person name="Pavinski Bitar P.D."/>
            <person name="Qin X."/>
            <person name="Weinstock G.M."/>
            <person name="Highlander S.K."/>
            <person name="Town C.D."/>
            <person name="Burne R.A."/>
            <person name="Stanhope M.J."/>
        </authorList>
    </citation>
    <scope>NUCLEOTIDE SEQUENCE [LARGE SCALE GENOMIC DNA]</scope>
    <source>
        <strain evidence="1 2">707-05</strain>
    </source>
</reference>
<name>G5K134_9STRE</name>
<sequence>MSRFNLLDEPRLSVVIDDQGITKEVSLLDLFTNAHHYKDLAGDTKTQDFAVLRVLLAVLHTVFSRFDADGHPYDYLEVDERFRQVEVVEEEDIEEYAEDLYDTWVKLWEQGRFPEIISQYLEKWRDRFYLFDEEYPFFQVRKEDIEEVLDLEKTSGTLYGKNINRLISESENTCALFSPKYRAQKNKDLLTASEIIRWLLTYQGYSGAGDKQKFASQSGKHFIGWLYGLGGVYLHGNNLFETLMLNLILPYNEYDNLFHIQKPCWEFKSSEIVELTNVNNIASLYTIWSRGVYIAPNIDTNQPFLCRIAKIGRISEQDNFLEPMTLWKYNKTGVNRDTFTPKKHLSNQALWRSFGLLTIDHITRKPGIIDWLRKIKEELGDKNIIISAVSLKDDGNKSSMVPTDEIIDSLSINDFIVTDLRENGWVNRINDEVEETKKVISRTYKKYIDDIKEIRNISSSLFTNQKVEELYFKIDQPFRQ</sequence>
<dbReference type="STRING" id="764299.STRIC_0310"/>
<evidence type="ECO:0000313" key="2">
    <source>
        <dbReference type="Proteomes" id="UP000003330"/>
    </source>
</evidence>
<protein>
    <submittedName>
        <fullName evidence="1">CRISPR-associated protein Cse1</fullName>
    </submittedName>
</protein>
<keyword evidence="2" id="KW-1185">Reference proteome</keyword>
<dbReference type="Proteomes" id="UP000003330">
    <property type="component" value="Unassembled WGS sequence"/>
</dbReference>
<dbReference type="eggNOG" id="COG1203">
    <property type="taxonomic scope" value="Bacteria"/>
</dbReference>
<dbReference type="InterPro" id="IPR013381">
    <property type="entry name" value="CRISPR-assoc_prot_Cse1"/>
</dbReference>
<accession>G5K134</accession>
<dbReference type="EMBL" id="AEUX02000004">
    <property type="protein sequence ID" value="EHI70366.1"/>
    <property type="molecule type" value="Genomic_DNA"/>
</dbReference>
<proteinExistence type="predicted"/>
<dbReference type="Pfam" id="PF09481">
    <property type="entry name" value="CRISPR_Cse1"/>
    <property type="match status" value="1"/>
</dbReference>
<organism evidence="1 2">
    <name type="scientific">Streptococcus ictaluri 707-05</name>
    <dbReference type="NCBI Taxonomy" id="764299"/>
    <lineage>
        <taxon>Bacteria</taxon>
        <taxon>Bacillati</taxon>
        <taxon>Bacillota</taxon>
        <taxon>Bacilli</taxon>
        <taxon>Lactobacillales</taxon>
        <taxon>Streptococcaceae</taxon>
        <taxon>Streptococcus</taxon>
    </lineage>
</organism>
<comment type="caution">
    <text evidence="1">The sequence shown here is derived from an EMBL/GenBank/DDBJ whole genome shotgun (WGS) entry which is preliminary data.</text>
</comment>